<proteinExistence type="predicted"/>
<name>M4BFS3_HYAAE</name>
<organism evidence="1 2">
    <name type="scientific">Hyaloperonospora arabidopsidis (strain Emoy2)</name>
    <name type="common">Downy mildew agent</name>
    <name type="synonym">Peronospora arabidopsidis</name>
    <dbReference type="NCBI Taxonomy" id="559515"/>
    <lineage>
        <taxon>Eukaryota</taxon>
        <taxon>Sar</taxon>
        <taxon>Stramenopiles</taxon>
        <taxon>Oomycota</taxon>
        <taxon>Peronosporomycetes</taxon>
        <taxon>Peronosporales</taxon>
        <taxon>Peronosporaceae</taxon>
        <taxon>Hyaloperonospora</taxon>
    </lineage>
</organism>
<dbReference type="eggNOG" id="KOG0017">
    <property type="taxonomic scope" value="Eukaryota"/>
</dbReference>
<accession>M4BFS3</accession>
<dbReference type="AlphaFoldDB" id="M4BFS3"/>
<reference evidence="2" key="1">
    <citation type="journal article" date="2010" name="Science">
        <title>Signatures of adaptation to obligate biotrophy in the Hyaloperonospora arabidopsidis genome.</title>
        <authorList>
            <person name="Baxter L."/>
            <person name="Tripathy S."/>
            <person name="Ishaque N."/>
            <person name="Boot N."/>
            <person name="Cabral A."/>
            <person name="Kemen E."/>
            <person name="Thines M."/>
            <person name="Ah-Fong A."/>
            <person name="Anderson R."/>
            <person name="Badejoko W."/>
            <person name="Bittner-Eddy P."/>
            <person name="Boore J.L."/>
            <person name="Chibucos M.C."/>
            <person name="Coates M."/>
            <person name="Dehal P."/>
            <person name="Delehaunty K."/>
            <person name="Dong S."/>
            <person name="Downton P."/>
            <person name="Dumas B."/>
            <person name="Fabro G."/>
            <person name="Fronick C."/>
            <person name="Fuerstenberg S.I."/>
            <person name="Fulton L."/>
            <person name="Gaulin E."/>
            <person name="Govers F."/>
            <person name="Hughes L."/>
            <person name="Humphray S."/>
            <person name="Jiang R.H."/>
            <person name="Judelson H."/>
            <person name="Kamoun S."/>
            <person name="Kyung K."/>
            <person name="Meijer H."/>
            <person name="Minx P."/>
            <person name="Morris P."/>
            <person name="Nelson J."/>
            <person name="Phuntumart V."/>
            <person name="Qutob D."/>
            <person name="Rehmany A."/>
            <person name="Rougon-Cardoso A."/>
            <person name="Ryden P."/>
            <person name="Torto-Alalibo T."/>
            <person name="Studholme D."/>
            <person name="Wang Y."/>
            <person name="Win J."/>
            <person name="Wood J."/>
            <person name="Clifton S.W."/>
            <person name="Rogers J."/>
            <person name="Van den Ackerveken G."/>
            <person name="Jones J.D."/>
            <person name="McDowell J.M."/>
            <person name="Beynon J."/>
            <person name="Tyler B.M."/>
        </authorList>
    </citation>
    <scope>NUCLEOTIDE SEQUENCE [LARGE SCALE GENOMIC DNA]</scope>
    <source>
        <strain evidence="2">Emoy2</strain>
    </source>
</reference>
<sequence length="70" mass="7765">MSPSPVSSNGESDYAFSMDAASIPTARINKLQGTNFHTSKIKMQMMPKERDLWEVTSGEARLDHCTNAMD</sequence>
<evidence type="ECO:0000313" key="1">
    <source>
        <dbReference type="EnsemblProtists" id="HpaP805143"/>
    </source>
</evidence>
<dbReference type="EMBL" id="JH598211">
    <property type="status" value="NOT_ANNOTATED_CDS"/>
    <property type="molecule type" value="Genomic_DNA"/>
</dbReference>
<reference evidence="1" key="2">
    <citation type="submission" date="2015-06" db="UniProtKB">
        <authorList>
            <consortium name="EnsemblProtists"/>
        </authorList>
    </citation>
    <scope>IDENTIFICATION</scope>
    <source>
        <strain evidence="1">Emoy2</strain>
    </source>
</reference>
<dbReference type="Proteomes" id="UP000011713">
    <property type="component" value="Unassembled WGS sequence"/>
</dbReference>
<dbReference type="HOGENOM" id="CLU_2763279_0_0_1"/>
<evidence type="ECO:0000313" key="2">
    <source>
        <dbReference type="Proteomes" id="UP000011713"/>
    </source>
</evidence>
<dbReference type="InParanoid" id="M4BFS3"/>
<dbReference type="EnsemblProtists" id="HpaT805143">
    <property type="protein sequence ID" value="HpaP805143"/>
    <property type="gene ID" value="HpaG805143"/>
</dbReference>
<protein>
    <submittedName>
        <fullName evidence="1">Uncharacterized protein</fullName>
    </submittedName>
</protein>
<keyword evidence="2" id="KW-1185">Reference proteome</keyword>
<dbReference type="VEuPathDB" id="FungiDB:HpaG805143"/>